<sequence length="213" mass="24480">MKLLPLVLLALLLKLPAGAPPKVRVALSPLTRAAYLGALKAAVDTKPTMTFPVRKQKRRIVIPAAKGSVVFKDSDVDEEDPDWEEYTYQGYWPQFQFHLMRHNHYEWSKNVLVGRSGQKLELDGEPVFSPDLNYFAAVAAGIEYWASDNSIQLFRFEKGRWWQVWKLEPSIDPATWEPAEIHWLSNSTLLLKKRMWTGKKPGNTFAYAKLEIH</sequence>
<organism evidence="2 3">
    <name type="scientific">Hymenobacter mellowenesis</name>
    <dbReference type="NCBI Taxonomy" id="3063995"/>
    <lineage>
        <taxon>Bacteria</taxon>
        <taxon>Pseudomonadati</taxon>
        <taxon>Bacteroidota</taxon>
        <taxon>Cytophagia</taxon>
        <taxon>Cytophagales</taxon>
        <taxon>Hymenobacteraceae</taxon>
        <taxon>Hymenobacter</taxon>
    </lineage>
</organism>
<keyword evidence="3" id="KW-1185">Reference proteome</keyword>
<protein>
    <submittedName>
        <fullName evidence="2">Uncharacterized protein</fullName>
    </submittedName>
</protein>
<keyword evidence="1" id="KW-0732">Signal</keyword>
<gene>
    <name evidence="2" type="ORF">Q5H92_23790</name>
</gene>
<dbReference type="EMBL" id="JAUQSX010000017">
    <property type="protein sequence ID" value="MDO7849407.1"/>
    <property type="molecule type" value="Genomic_DNA"/>
</dbReference>
<evidence type="ECO:0000256" key="1">
    <source>
        <dbReference type="SAM" id="SignalP"/>
    </source>
</evidence>
<reference evidence="2" key="1">
    <citation type="submission" date="2023-07" db="EMBL/GenBank/DDBJ databases">
        <authorList>
            <person name="Kim M.K."/>
        </authorList>
    </citation>
    <scope>NUCLEOTIDE SEQUENCE</scope>
    <source>
        <strain evidence="2">M29</strain>
    </source>
</reference>
<evidence type="ECO:0000313" key="2">
    <source>
        <dbReference type="EMBL" id="MDO7849407.1"/>
    </source>
</evidence>
<proteinExistence type="predicted"/>
<comment type="caution">
    <text evidence="2">The sequence shown here is derived from an EMBL/GenBank/DDBJ whole genome shotgun (WGS) entry which is preliminary data.</text>
</comment>
<name>A0ABT9AJ69_9BACT</name>
<feature type="signal peptide" evidence="1">
    <location>
        <begin position="1"/>
        <end position="19"/>
    </location>
</feature>
<accession>A0ABT9AJ69</accession>
<dbReference type="RefSeq" id="WP_305014075.1">
    <property type="nucleotide sequence ID" value="NZ_JAUQSX010000017.1"/>
</dbReference>
<evidence type="ECO:0000313" key="3">
    <source>
        <dbReference type="Proteomes" id="UP001167796"/>
    </source>
</evidence>
<feature type="chain" id="PRO_5047099696" evidence="1">
    <location>
        <begin position="20"/>
        <end position="213"/>
    </location>
</feature>
<dbReference type="Proteomes" id="UP001167796">
    <property type="component" value="Unassembled WGS sequence"/>
</dbReference>